<dbReference type="PANTHER" id="PTHR30619">
    <property type="entry name" value="DNA INTERNALIZATION/COMPETENCE PROTEIN COMEC/REC2"/>
    <property type="match status" value="1"/>
</dbReference>
<evidence type="ECO:0000259" key="1">
    <source>
        <dbReference type="SMART" id="SM00849"/>
    </source>
</evidence>
<dbReference type="PANTHER" id="PTHR30619:SF7">
    <property type="entry name" value="BETA-LACTAMASE DOMAIN PROTEIN"/>
    <property type="match status" value="1"/>
</dbReference>
<dbReference type="Pfam" id="PF00753">
    <property type="entry name" value="Lactamase_B"/>
    <property type="match status" value="1"/>
</dbReference>
<dbReference type="Proteomes" id="UP000789833">
    <property type="component" value="Unassembled WGS sequence"/>
</dbReference>
<name>A0ABN8ABC4_9BACI</name>
<evidence type="ECO:0000313" key="3">
    <source>
        <dbReference type="Proteomes" id="UP000789833"/>
    </source>
</evidence>
<dbReference type="InterPro" id="IPR036866">
    <property type="entry name" value="RibonucZ/Hydroxyglut_hydro"/>
</dbReference>
<dbReference type="SMART" id="SM00849">
    <property type="entry name" value="Lactamase_B"/>
    <property type="match status" value="1"/>
</dbReference>
<proteinExistence type="predicted"/>
<dbReference type="CDD" id="cd07731">
    <property type="entry name" value="ComA-like_MBL-fold"/>
    <property type="match status" value="1"/>
</dbReference>
<gene>
    <name evidence="2" type="primary">comEC_2</name>
    <name evidence="2" type="ORF">BACCIP111883_03275</name>
</gene>
<accession>A0ABN8ABC4</accession>
<dbReference type="SUPFAM" id="SSF56281">
    <property type="entry name" value="Metallo-hydrolase/oxidoreductase"/>
    <property type="match status" value="1"/>
</dbReference>
<dbReference type="InterPro" id="IPR001279">
    <property type="entry name" value="Metallo-B-lactamas"/>
</dbReference>
<dbReference type="EMBL" id="CAKJTJ010000022">
    <property type="protein sequence ID" value="CAG9622484.1"/>
    <property type="molecule type" value="Genomic_DNA"/>
</dbReference>
<keyword evidence="3" id="KW-1185">Reference proteome</keyword>
<dbReference type="RefSeq" id="WP_230503172.1">
    <property type="nucleotide sequence ID" value="NZ_CAKJTJ010000022.1"/>
</dbReference>
<evidence type="ECO:0000313" key="2">
    <source>
        <dbReference type="EMBL" id="CAG9622484.1"/>
    </source>
</evidence>
<organism evidence="2 3">
    <name type="scientific">Sutcliffiella rhizosphaerae</name>
    <dbReference type="NCBI Taxonomy" id="2880967"/>
    <lineage>
        <taxon>Bacteria</taxon>
        <taxon>Bacillati</taxon>
        <taxon>Bacillota</taxon>
        <taxon>Bacilli</taxon>
        <taxon>Bacillales</taxon>
        <taxon>Bacillaceae</taxon>
        <taxon>Sutcliffiella</taxon>
    </lineage>
</organism>
<sequence length="294" mass="31962">MKNSKSVLFRVVLLTVLAFSFLFPQQSLFVNAASNLQVHFIDVGQGDSILVKLPNGQNMLVDAGDNHYGSTVVNYLRNQNVSRLDYVVGTHPHADHIGGLDDVINTFSIGKVYMPNATANTKTYEDVLLAIQNKGLTITRARAGLTLVNTTVDGKALRVNMLAPVRDSYSNTNDYSAVIRVSYGSTSFLLTGDAEHISESDMVNSGELLSANILKVGHHGSNTSTTDAFLNSVNPSVAIISVGAGNRYNHPTQSTIDKLKARNISIFRTDMNGSVIFTTTGSGWLINKQAWWRP</sequence>
<reference evidence="2 3" key="1">
    <citation type="submission" date="2021-10" db="EMBL/GenBank/DDBJ databases">
        <authorList>
            <person name="Criscuolo A."/>
        </authorList>
    </citation>
    <scope>NUCLEOTIDE SEQUENCE [LARGE SCALE GENOMIC DNA]</scope>
    <source>
        <strain evidence="3">CIP 111883</strain>
    </source>
</reference>
<protein>
    <submittedName>
        <fullName evidence="2">ComE operon protein 3</fullName>
    </submittedName>
</protein>
<feature type="domain" description="Metallo-beta-lactamase" evidence="1">
    <location>
        <begin position="45"/>
        <end position="244"/>
    </location>
</feature>
<comment type="caution">
    <text evidence="2">The sequence shown here is derived from an EMBL/GenBank/DDBJ whole genome shotgun (WGS) entry which is preliminary data.</text>
</comment>
<dbReference type="InterPro" id="IPR052159">
    <property type="entry name" value="Competence_DNA_uptake"/>
</dbReference>
<dbReference type="InterPro" id="IPR035681">
    <property type="entry name" value="ComA-like_MBL"/>
</dbReference>
<dbReference type="Gene3D" id="3.60.15.10">
    <property type="entry name" value="Ribonuclease Z/Hydroxyacylglutathione hydrolase-like"/>
    <property type="match status" value="1"/>
</dbReference>